<proteinExistence type="predicted"/>
<protein>
    <submittedName>
        <fullName evidence="2">TssN family type VI secretion system protein</fullName>
    </submittedName>
</protein>
<dbReference type="InterPro" id="IPR035177">
    <property type="entry name" value="TssN"/>
</dbReference>
<feature type="transmembrane region" description="Helical" evidence="1">
    <location>
        <begin position="12"/>
        <end position="33"/>
    </location>
</feature>
<dbReference type="Proteomes" id="UP001597459">
    <property type="component" value="Unassembled WGS sequence"/>
</dbReference>
<feature type="transmembrane region" description="Helical" evidence="1">
    <location>
        <begin position="45"/>
        <end position="64"/>
    </location>
</feature>
<keyword evidence="3" id="KW-1185">Reference proteome</keyword>
<reference evidence="3" key="1">
    <citation type="journal article" date="2019" name="Int. J. Syst. Evol. Microbiol.">
        <title>The Global Catalogue of Microorganisms (GCM) 10K type strain sequencing project: providing services to taxonomists for standard genome sequencing and annotation.</title>
        <authorList>
            <consortium name="The Broad Institute Genomics Platform"/>
            <consortium name="The Broad Institute Genome Sequencing Center for Infectious Disease"/>
            <person name="Wu L."/>
            <person name="Ma J."/>
        </authorList>
    </citation>
    <scope>NUCLEOTIDE SEQUENCE [LARGE SCALE GENOMIC DNA]</scope>
    <source>
        <strain evidence="3">KCTC 42423</strain>
    </source>
</reference>
<sequence length="289" mass="34001">MNLMILSAIGFGFLKIGVLLMAISGLLMGLVGKLRKLLLKNKKKFFLYVIVTLLVFGATGLLANQNVLNNIPINNFIAFQVIFLLLGILHVIALRHFFPDLSEKKTFFWHEFLYTVVICLLGLTTFMFVVEQYKPDYIYLFMASAIFFIIPFMIVKTYEYSISVPVKYYKKWHYPIGKNIKDPSDDELKNPLVISFEFNKDETEDEVSNFRLKAPEKMEFGKLFYFFINDYNHRHPEKKIKFLDKKNEPYGWIFYTNPKWYKSQRHIDFNRTIEGNGIAEDDIIICKRA</sequence>
<dbReference type="EMBL" id="JBHULX010000045">
    <property type="protein sequence ID" value="MFD2593282.1"/>
    <property type="molecule type" value="Genomic_DNA"/>
</dbReference>
<feature type="transmembrane region" description="Helical" evidence="1">
    <location>
        <begin position="136"/>
        <end position="155"/>
    </location>
</feature>
<organism evidence="2 3">
    <name type="scientific">Aquimarina hainanensis</name>
    <dbReference type="NCBI Taxonomy" id="1578017"/>
    <lineage>
        <taxon>Bacteria</taxon>
        <taxon>Pseudomonadati</taxon>
        <taxon>Bacteroidota</taxon>
        <taxon>Flavobacteriia</taxon>
        <taxon>Flavobacteriales</taxon>
        <taxon>Flavobacteriaceae</taxon>
        <taxon>Aquimarina</taxon>
    </lineage>
</organism>
<evidence type="ECO:0000313" key="2">
    <source>
        <dbReference type="EMBL" id="MFD2593282.1"/>
    </source>
</evidence>
<gene>
    <name evidence="2" type="ORF">ACFSTE_20765</name>
</gene>
<keyword evidence="1" id="KW-0812">Transmembrane</keyword>
<feature type="transmembrane region" description="Helical" evidence="1">
    <location>
        <begin position="107"/>
        <end position="130"/>
    </location>
</feature>
<evidence type="ECO:0000313" key="3">
    <source>
        <dbReference type="Proteomes" id="UP001597459"/>
    </source>
</evidence>
<dbReference type="Pfam" id="PF17555">
    <property type="entry name" value="TssN"/>
    <property type="match status" value="1"/>
</dbReference>
<accession>A0ABW5NCI2</accession>
<feature type="transmembrane region" description="Helical" evidence="1">
    <location>
        <begin position="76"/>
        <end position="95"/>
    </location>
</feature>
<comment type="caution">
    <text evidence="2">The sequence shown here is derived from an EMBL/GenBank/DDBJ whole genome shotgun (WGS) entry which is preliminary data.</text>
</comment>
<dbReference type="RefSeq" id="WP_254884051.1">
    <property type="nucleotide sequence ID" value="NZ_JBHULX010000045.1"/>
</dbReference>
<name>A0ABW5NCI2_9FLAO</name>
<evidence type="ECO:0000256" key="1">
    <source>
        <dbReference type="SAM" id="Phobius"/>
    </source>
</evidence>
<keyword evidence="1" id="KW-1133">Transmembrane helix</keyword>
<keyword evidence="1" id="KW-0472">Membrane</keyword>